<gene>
    <name evidence="1" type="ORF">PAXRUDRAFT_172396</name>
</gene>
<dbReference type="OrthoDB" id="10039611at2759"/>
<dbReference type="Proteomes" id="UP000054538">
    <property type="component" value="Unassembled WGS sequence"/>
</dbReference>
<evidence type="ECO:0000313" key="1">
    <source>
        <dbReference type="EMBL" id="KIK75578.1"/>
    </source>
</evidence>
<keyword evidence="2" id="KW-1185">Reference proteome</keyword>
<dbReference type="AlphaFoldDB" id="A0A0D0CK48"/>
<dbReference type="InParanoid" id="A0A0D0CK48"/>
<evidence type="ECO:0000313" key="2">
    <source>
        <dbReference type="Proteomes" id="UP000054538"/>
    </source>
</evidence>
<proteinExistence type="predicted"/>
<protein>
    <submittedName>
        <fullName evidence="1">Uncharacterized protein</fullName>
    </submittedName>
</protein>
<name>A0A0D0CK48_9AGAM</name>
<reference evidence="1 2" key="1">
    <citation type="submission" date="2014-04" db="EMBL/GenBank/DDBJ databases">
        <authorList>
            <consortium name="DOE Joint Genome Institute"/>
            <person name="Kuo A."/>
            <person name="Kohler A."/>
            <person name="Jargeat P."/>
            <person name="Nagy L.G."/>
            <person name="Floudas D."/>
            <person name="Copeland A."/>
            <person name="Barry K.W."/>
            <person name="Cichocki N."/>
            <person name="Veneault-Fourrey C."/>
            <person name="LaButti K."/>
            <person name="Lindquist E.A."/>
            <person name="Lipzen A."/>
            <person name="Lundell T."/>
            <person name="Morin E."/>
            <person name="Murat C."/>
            <person name="Sun H."/>
            <person name="Tunlid A."/>
            <person name="Henrissat B."/>
            <person name="Grigoriev I.V."/>
            <person name="Hibbett D.S."/>
            <person name="Martin F."/>
            <person name="Nordberg H.P."/>
            <person name="Cantor M.N."/>
            <person name="Hua S.X."/>
        </authorList>
    </citation>
    <scope>NUCLEOTIDE SEQUENCE [LARGE SCALE GENOMIC DNA]</scope>
    <source>
        <strain evidence="1 2">Ve08.2h10</strain>
    </source>
</reference>
<dbReference type="HOGENOM" id="CLU_005726_7_0_1"/>
<organism evidence="1 2">
    <name type="scientific">Paxillus rubicundulus Ve08.2h10</name>
    <dbReference type="NCBI Taxonomy" id="930991"/>
    <lineage>
        <taxon>Eukaryota</taxon>
        <taxon>Fungi</taxon>
        <taxon>Dikarya</taxon>
        <taxon>Basidiomycota</taxon>
        <taxon>Agaricomycotina</taxon>
        <taxon>Agaricomycetes</taxon>
        <taxon>Agaricomycetidae</taxon>
        <taxon>Boletales</taxon>
        <taxon>Paxilineae</taxon>
        <taxon>Paxillaceae</taxon>
        <taxon>Paxillus</taxon>
    </lineage>
</organism>
<reference evidence="2" key="2">
    <citation type="submission" date="2015-01" db="EMBL/GenBank/DDBJ databases">
        <title>Evolutionary Origins and Diversification of the Mycorrhizal Mutualists.</title>
        <authorList>
            <consortium name="DOE Joint Genome Institute"/>
            <consortium name="Mycorrhizal Genomics Consortium"/>
            <person name="Kohler A."/>
            <person name="Kuo A."/>
            <person name="Nagy L.G."/>
            <person name="Floudas D."/>
            <person name="Copeland A."/>
            <person name="Barry K.W."/>
            <person name="Cichocki N."/>
            <person name="Veneault-Fourrey C."/>
            <person name="LaButti K."/>
            <person name="Lindquist E.A."/>
            <person name="Lipzen A."/>
            <person name="Lundell T."/>
            <person name="Morin E."/>
            <person name="Murat C."/>
            <person name="Riley R."/>
            <person name="Ohm R."/>
            <person name="Sun H."/>
            <person name="Tunlid A."/>
            <person name="Henrissat B."/>
            <person name="Grigoriev I.V."/>
            <person name="Hibbett D.S."/>
            <person name="Martin F."/>
        </authorList>
    </citation>
    <scope>NUCLEOTIDE SEQUENCE [LARGE SCALE GENOMIC DNA]</scope>
    <source>
        <strain evidence="2">Ve08.2h10</strain>
    </source>
</reference>
<dbReference type="EMBL" id="KN828007">
    <property type="protein sequence ID" value="KIK75578.1"/>
    <property type="molecule type" value="Genomic_DNA"/>
</dbReference>
<accession>A0A0D0CK48</accession>
<sequence length="116" mass="12973">MVTDFMSADYRWLRSPDGNGTKQGRVLFRCRKAHNGYFTNLDIHNHAKTAIGILDEHYSNEDHVLMFDNATTHLKHAENTLSACKMPKGIPKNGENWGVEVNQVSADGKVMLGSAQ</sequence>